<keyword evidence="4 6" id="KW-1133">Transmembrane helix</keyword>
<comment type="caution">
    <text evidence="7">The sequence shown here is derived from an EMBL/GenBank/DDBJ whole genome shotgun (WGS) entry which is preliminary data.</text>
</comment>
<dbReference type="GO" id="GO:0005886">
    <property type="term" value="C:plasma membrane"/>
    <property type="evidence" value="ECO:0007669"/>
    <property type="project" value="UniProtKB-SubCell"/>
</dbReference>
<gene>
    <name evidence="7" type="ORF">CUS89_05925</name>
</gene>
<feature type="transmembrane region" description="Helical" evidence="6">
    <location>
        <begin position="7"/>
        <end position="29"/>
    </location>
</feature>
<feature type="transmembrane region" description="Helical" evidence="6">
    <location>
        <begin position="41"/>
        <end position="59"/>
    </location>
</feature>
<keyword evidence="3 6" id="KW-0812">Transmembrane</keyword>
<feature type="transmembrane region" description="Helical" evidence="6">
    <location>
        <begin position="252"/>
        <end position="271"/>
    </location>
</feature>
<evidence type="ECO:0000256" key="3">
    <source>
        <dbReference type="ARBA" id="ARBA00022692"/>
    </source>
</evidence>
<dbReference type="Pfam" id="PF01943">
    <property type="entry name" value="Polysacc_synt"/>
    <property type="match status" value="1"/>
</dbReference>
<protein>
    <submittedName>
        <fullName evidence="7">Polysaccharide biosynthesis protein</fullName>
    </submittedName>
</protein>
<reference evidence="7 8" key="1">
    <citation type="journal article" date="2018" name="Pathog. Dis.">
        <title>Whole-genome sequencing based characterization of antimicrobial resistance in Enterococcus.</title>
        <authorList>
            <person name="Tyson G."/>
        </authorList>
    </citation>
    <scope>NUCLEOTIDE SEQUENCE [LARGE SCALE GENOMIC DNA]</scope>
    <source>
        <strain evidence="7 8">CVM N55263</strain>
    </source>
</reference>
<feature type="transmembrane region" description="Helical" evidence="6">
    <location>
        <begin position="380"/>
        <end position="401"/>
    </location>
</feature>
<dbReference type="AlphaFoldDB" id="A0A2S7RVI5"/>
<dbReference type="Proteomes" id="UP000237934">
    <property type="component" value="Unassembled WGS sequence"/>
</dbReference>
<feature type="transmembrane region" description="Helical" evidence="6">
    <location>
        <begin position="435"/>
        <end position="452"/>
    </location>
</feature>
<feature type="transmembrane region" description="Helical" evidence="6">
    <location>
        <begin position="115"/>
        <end position="133"/>
    </location>
</feature>
<dbReference type="InterPro" id="IPR050833">
    <property type="entry name" value="Poly_Biosynth_Transport"/>
</dbReference>
<organism evidence="7 8">
    <name type="scientific">Enterococcus mundtii</name>
    <dbReference type="NCBI Taxonomy" id="53346"/>
    <lineage>
        <taxon>Bacteria</taxon>
        <taxon>Bacillati</taxon>
        <taxon>Bacillota</taxon>
        <taxon>Bacilli</taxon>
        <taxon>Lactobacillales</taxon>
        <taxon>Enterococcaceae</taxon>
        <taxon>Enterococcus</taxon>
    </lineage>
</organism>
<comment type="subcellular location">
    <subcellularLocation>
        <location evidence="1">Cell membrane</location>
        <topology evidence="1">Multi-pass membrane protein</topology>
    </subcellularLocation>
</comment>
<evidence type="ECO:0000313" key="8">
    <source>
        <dbReference type="Proteomes" id="UP000237934"/>
    </source>
</evidence>
<feature type="transmembrane region" description="Helical" evidence="6">
    <location>
        <begin position="80"/>
        <end position="103"/>
    </location>
</feature>
<evidence type="ECO:0000256" key="2">
    <source>
        <dbReference type="ARBA" id="ARBA00022475"/>
    </source>
</evidence>
<evidence type="ECO:0000256" key="5">
    <source>
        <dbReference type="ARBA" id="ARBA00023136"/>
    </source>
</evidence>
<feature type="transmembrane region" description="Helical" evidence="6">
    <location>
        <begin position="212"/>
        <end position="232"/>
    </location>
</feature>
<feature type="transmembrane region" description="Helical" evidence="6">
    <location>
        <begin position="292"/>
        <end position="317"/>
    </location>
</feature>
<feature type="transmembrane region" description="Helical" evidence="6">
    <location>
        <begin position="329"/>
        <end position="348"/>
    </location>
</feature>
<feature type="transmembrane region" description="Helical" evidence="6">
    <location>
        <begin position="171"/>
        <end position="200"/>
    </location>
</feature>
<feature type="transmembrane region" description="Helical" evidence="6">
    <location>
        <begin position="355"/>
        <end position="374"/>
    </location>
</feature>
<evidence type="ECO:0000256" key="6">
    <source>
        <dbReference type="SAM" id="Phobius"/>
    </source>
</evidence>
<evidence type="ECO:0000313" key="7">
    <source>
        <dbReference type="EMBL" id="PQF23831.1"/>
    </source>
</evidence>
<name>A0A2S7RVI5_ENTMU</name>
<dbReference type="InterPro" id="IPR002797">
    <property type="entry name" value="Polysacc_synth"/>
</dbReference>
<proteinExistence type="predicted"/>
<dbReference type="EMBL" id="PUAP01000019">
    <property type="protein sequence ID" value="PQF23831.1"/>
    <property type="molecule type" value="Genomic_DNA"/>
</dbReference>
<sequence length="471" mass="53881">MKKILIRLGFFSIGSLGSAVLNLVLLPVTTTFLSPEEYGKTSMFFLAQTFLIYVIYLGFDQAFTREYHDQENKKSLLQQSMMIPLIGSIILAMNLVLYANHFSMFLFEDPSYTKAIYLLAISAILLIFERFILLNIRMQNKAIIFSVYSILVKLIILLFTLLFLYVGRPTFITVVYGMLVGQIIGDCVLIIGNGMLFYPLNLTLDKSLINNLCRFGFPTVVGTFLYSLLTIIDKVMLRHFADFTSLGIYTAAFKVASALMILQVSFANFWIPTAYEWYKKNKPLVHYERVSHLMMFLLSFCFLIMVLFKESIVLLLSSEYSEAQHLVPLLSFYPLMMTISETTNLGIVFSKKSHLNIAASLFAVLAAGLTHLFFVPLFGATGAAAATGLGYLVFFFSRTYFSMKHWQGFSVKRQVSLSLLLYWFALFTAVNQNFWLEKGMVLLLLLLMLILYQNELKLMKLFFQERSIRKV</sequence>
<accession>A0A2S7RVI5</accession>
<evidence type="ECO:0000256" key="4">
    <source>
        <dbReference type="ARBA" id="ARBA00022989"/>
    </source>
</evidence>
<feature type="transmembrane region" description="Helical" evidence="6">
    <location>
        <begin position="145"/>
        <end position="165"/>
    </location>
</feature>
<keyword evidence="5 6" id="KW-0472">Membrane</keyword>
<keyword evidence="2" id="KW-1003">Cell membrane</keyword>
<dbReference type="PANTHER" id="PTHR30250">
    <property type="entry name" value="PST FAMILY PREDICTED COLANIC ACID TRANSPORTER"/>
    <property type="match status" value="1"/>
</dbReference>
<dbReference type="PANTHER" id="PTHR30250:SF11">
    <property type="entry name" value="O-ANTIGEN TRANSPORTER-RELATED"/>
    <property type="match status" value="1"/>
</dbReference>
<dbReference type="RefSeq" id="WP_104871423.1">
    <property type="nucleotide sequence ID" value="NZ_PUAP01000019.1"/>
</dbReference>
<feature type="transmembrane region" description="Helical" evidence="6">
    <location>
        <begin position="413"/>
        <end position="429"/>
    </location>
</feature>
<evidence type="ECO:0000256" key="1">
    <source>
        <dbReference type="ARBA" id="ARBA00004651"/>
    </source>
</evidence>